<accession>A0A167XZM0</accession>
<dbReference type="VEuPathDB" id="FungiDB:AAP_03771"/>
<organism evidence="4 5">
    <name type="scientific">Ascosphaera apis ARSEF 7405</name>
    <dbReference type="NCBI Taxonomy" id="392613"/>
    <lineage>
        <taxon>Eukaryota</taxon>
        <taxon>Fungi</taxon>
        <taxon>Dikarya</taxon>
        <taxon>Ascomycota</taxon>
        <taxon>Pezizomycotina</taxon>
        <taxon>Eurotiomycetes</taxon>
        <taxon>Eurotiomycetidae</taxon>
        <taxon>Onygenales</taxon>
        <taxon>Ascosphaeraceae</taxon>
        <taxon>Ascosphaera</taxon>
    </lineage>
</organism>
<evidence type="ECO:0000256" key="3">
    <source>
        <dbReference type="ARBA" id="ARBA00029631"/>
    </source>
</evidence>
<dbReference type="Proteomes" id="UP000242877">
    <property type="component" value="Unassembled WGS sequence"/>
</dbReference>
<proteinExistence type="inferred from homology"/>
<comment type="caution">
    <text evidence="4">The sequence shown here is derived from an EMBL/GenBank/DDBJ whole genome shotgun (WGS) entry which is preliminary data.</text>
</comment>
<dbReference type="GO" id="GO:0000266">
    <property type="term" value="P:mitochondrial fission"/>
    <property type="evidence" value="ECO:0007669"/>
    <property type="project" value="TreeGrafter"/>
</dbReference>
<evidence type="ECO:0000256" key="2">
    <source>
        <dbReference type="ARBA" id="ARBA00017835"/>
    </source>
</evidence>
<dbReference type="AlphaFoldDB" id="A0A167XZM0"/>
<name>A0A167XZM0_9EURO</name>
<evidence type="ECO:0000313" key="5">
    <source>
        <dbReference type="Proteomes" id="UP000242877"/>
    </source>
</evidence>
<dbReference type="GO" id="GO:0005739">
    <property type="term" value="C:mitochondrion"/>
    <property type="evidence" value="ECO:0007669"/>
    <property type="project" value="TreeGrafter"/>
</dbReference>
<comment type="similarity">
    <text evidence="1">Belongs to the MTFP1 family.</text>
</comment>
<reference evidence="4 5" key="1">
    <citation type="journal article" date="2016" name="Genome Biol. Evol.">
        <title>Divergent and convergent evolution of fungal pathogenicity.</title>
        <authorList>
            <person name="Shang Y."/>
            <person name="Xiao G."/>
            <person name="Zheng P."/>
            <person name="Cen K."/>
            <person name="Zhan S."/>
            <person name="Wang C."/>
        </authorList>
    </citation>
    <scope>NUCLEOTIDE SEQUENCE [LARGE SCALE GENOMIC DNA]</scope>
    <source>
        <strain evidence="4 5">ARSEF 7405</strain>
    </source>
</reference>
<dbReference type="PANTHER" id="PTHR11001">
    <property type="entry name" value="MITOCHONDRIAL FISSION PROCESS PROTEIN 1"/>
    <property type="match status" value="1"/>
</dbReference>
<sequence length="263" mass="29052">MGSQVIRERLPTQIEKLVRRQREITEAFLEGRGKDTRITPLRFMAYTSRLQTMTGASEHYWTRTAAAGASTKPILPRSFLRCAIGLTGIYMIADLTNEGIRAYHQNMRALAPPTEAFHDATPLSRPMQAQFNSGLTASSVYSPLPASPVLEVENKSSFMPWGAKTVPVKDDWRAVVAERAVFQTLSSLVLPAAALTAVVRHSTKCLSDSGSMLVRRFGPLAIGLAIVPMFPYAFDEPVDRLVRSTFDPLYAYIEKSRGTAEDA</sequence>
<dbReference type="PANTHER" id="PTHR11001:SF2">
    <property type="entry name" value="MITOCHONDRIAL FISSION PROCESS PROTEIN 1"/>
    <property type="match status" value="1"/>
</dbReference>
<keyword evidence="5" id="KW-1185">Reference proteome</keyword>
<gene>
    <name evidence="4" type="ORF">AAP_03771</name>
</gene>
<dbReference type="Pfam" id="PF10558">
    <property type="entry name" value="MTP18"/>
    <property type="match status" value="1"/>
</dbReference>
<evidence type="ECO:0000256" key="1">
    <source>
        <dbReference type="ARBA" id="ARBA00009224"/>
    </source>
</evidence>
<dbReference type="InterPro" id="IPR019560">
    <property type="entry name" value="Mitochondrial_18_kDa_protein"/>
</dbReference>
<protein>
    <recommendedName>
        <fullName evidence="2">Mitochondrial fission process protein 1</fullName>
    </recommendedName>
    <alternativeName>
        <fullName evidence="3">Mitochondrial 18 kDa protein</fullName>
    </alternativeName>
</protein>
<evidence type="ECO:0000313" key="4">
    <source>
        <dbReference type="EMBL" id="KZZ90676.1"/>
    </source>
</evidence>
<dbReference type="OrthoDB" id="424969at2759"/>
<dbReference type="EMBL" id="AZGZ01000016">
    <property type="protein sequence ID" value="KZZ90676.1"/>
    <property type="molecule type" value="Genomic_DNA"/>
</dbReference>